<protein>
    <submittedName>
        <fullName evidence="1">Uncharacterized protein</fullName>
    </submittedName>
</protein>
<sequence>MGGGVVQVGEDTLHGSEMSAAGGMKVETQLLDGIGEIRLCESGPRAEKARIGAGVRCLLGLSRGGAGIRSRASTATAVAVTATATATAAAVLVLSSTAAGIVGTLLVLWAVEDGAGAAGREKGYAGGVVVAAQIYPLTLDEKECRAGLKEHRGRRLKLEEGRLIQHIVRKPSENVQH</sequence>
<name>A0A484K7P1_9ASTE</name>
<keyword evidence="2" id="KW-1185">Reference proteome</keyword>
<dbReference type="AlphaFoldDB" id="A0A484K7P1"/>
<evidence type="ECO:0000313" key="2">
    <source>
        <dbReference type="Proteomes" id="UP000595140"/>
    </source>
</evidence>
<reference evidence="1 2" key="1">
    <citation type="submission" date="2018-04" db="EMBL/GenBank/DDBJ databases">
        <authorList>
            <person name="Vogel A."/>
        </authorList>
    </citation>
    <scope>NUCLEOTIDE SEQUENCE [LARGE SCALE GENOMIC DNA]</scope>
</reference>
<dbReference type="EMBL" id="OOIL02000049">
    <property type="protein sequence ID" value="VFQ59814.1"/>
    <property type="molecule type" value="Genomic_DNA"/>
</dbReference>
<gene>
    <name evidence="1" type="ORF">CCAM_LOCUS1590</name>
</gene>
<organism evidence="1 2">
    <name type="scientific">Cuscuta campestris</name>
    <dbReference type="NCBI Taxonomy" id="132261"/>
    <lineage>
        <taxon>Eukaryota</taxon>
        <taxon>Viridiplantae</taxon>
        <taxon>Streptophyta</taxon>
        <taxon>Embryophyta</taxon>
        <taxon>Tracheophyta</taxon>
        <taxon>Spermatophyta</taxon>
        <taxon>Magnoliopsida</taxon>
        <taxon>eudicotyledons</taxon>
        <taxon>Gunneridae</taxon>
        <taxon>Pentapetalae</taxon>
        <taxon>asterids</taxon>
        <taxon>lamiids</taxon>
        <taxon>Solanales</taxon>
        <taxon>Convolvulaceae</taxon>
        <taxon>Cuscuteae</taxon>
        <taxon>Cuscuta</taxon>
        <taxon>Cuscuta subgen. Grammica</taxon>
        <taxon>Cuscuta sect. Cleistogrammica</taxon>
    </lineage>
</organism>
<proteinExistence type="predicted"/>
<dbReference type="Proteomes" id="UP000595140">
    <property type="component" value="Unassembled WGS sequence"/>
</dbReference>
<accession>A0A484K7P1</accession>
<evidence type="ECO:0000313" key="1">
    <source>
        <dbReference type="EMBL" id="VFQ59814.1"/>
    </source>
</evidence>